<dbReference type="FunFam" id="3.40.190.10:FF:000035">
    <property type="entry name" value="Molybdate ABC transporter substrate-binding protein"/>
    <property type="match status" value="1"/>
</dbReference>
<comment type="similarity">
    <text evidence="1">Belongs to the bacterial solute-binding protein ModA family.</text>
</comment>
<evidence type="ECO:0000313" key="7">
    <source>
        <dbReference type="Proteomes" id="UP000198553"/>
    </source>
</evidence>
<dbReference type="InterPro" id="IPR005950">
    <property type="entry name" value="ModA"/>
</dbReference>
<dbReference type="InterPro" id="IPR041879">
    <property type="entry name" value="YvgL-like_PBP2"/>
</dbReference>
<dbReference type="AlphaFoldDB" id="A0A1H8HP35"/>
<evidence type="ECO:0000256" key="2">
    <source>
        <dbReference type="ARBA" id="ARBA00022505"/>
    </source>
</evidence>
<keyword evidence="3 5" id="KW-0479">Metal-binding</keyword>
<evidence type="ECO:0000313" key="6">
    <source>
        <dbReference type="EMBL" id="SEN57676.1"/>
    </source>
</evidence>
<dbReference type="RefSeq" id="WP_090749031.1">
    <property type="nucleotide sequence ID" value="NZ_FOBW01000015.1"/>
</dbReference>
<keyword evidence="4" id="KW-0732">Signal</keyword>
<dbReference type="Gene3D" id="3.40.190.10">
    <property type="entry name" value="Periplasmic binding protein-like II"/>
    <property type="match status" value="2"/>
</dbReference>
<dbReference type="PROSITE" id="PS51257">
    <property type="entry name" value="PROKAR_LIPOPROTEIN"/>
    <property type="match status" value="1"/>
</dbReference>
<dbReference type="EMBL" id="FOBW01000015">
    <property type="protein sequence ID" value="SEN57676.1"/>
    <property type="molecule type" value="Genomic_DNA"/>
</dbReference>
<dbReference type="GO" id="GO:0046872">
    <property type="term" value="F:metal ion binding"/>
    <property type="evidence" value="ECO:0007669"/>
    <property type="project" value="UniProtKB-KW"/>
</dbReference>
<dbReference type="PANTHER" id="PTHR30632:SF0">
    <property type="entry name" value="SULFATE-BINDING PROTEIN"/>
    <property type="match status" value="1"/>
</dbReference>
<evidence type="ECO:0000256" key="5">
    <source>
        <dbReference type="PIRSR" id="PIRSR004846-1"/>
    </source>
</evidence>
<feature type="binding site" evidence="5">
    <location>
        <position position="67"/>
    </location>
    <ligand>
        <name>molybdate</name>
        <dbReference type="ChEBI" id="CHEBI:36264"/>
    </ligand>
</feature>
<dbReference type="GO" id="GO:0030973">
    <property type="term" value="F:molybdate ion binding"/>
    <property type="evidence" value="ECO:0007669"/>
    <property type="project" value="UniProtKB-ARBA"/>
</dbReference>
<accession>A0A1H8HP35</accession>
<feature type="binding site" evidence="5">
    <location>
        <position position="194"/>
    </location>
    <ligand>
        <name>molybdate</name>
        <dbReference type="ChEBI" id="CHEBI:36264"/>
    </ligand>
</feature>
<organism evidence="6 7">
    <name type="scientific">Mesobacillus persicus</name>
    <dbReference type="NCBI Taxonomy" id="930146"/>
    <lineage>
        <taxon>Bacteria</taxon>
        <taxon>Bacillati</taxon>
        <taxon>Bacillota</taxon>
        <taxon>Bacilli</taxon>
        <taxon>Bacillales</taxon>
        <taxon>Bacillaceae</taxon>
        <taxon>Mesobacillus</taxon>
    </lineage>
</organism>
<sequence length="259" mass="28796">MNKLLSIFSFFLFLALSGCSPQTQNNEQIEITISAAASLTEVLSELEVLYEEEKNHDINLLFNFGGSGSLQQQILQGAPVDLYFSAAEDKYNQLLERGLIDADYSSDFISNELVLITPTGTSNEMRDFSDLVSDEISRIAIGTPETVPAGQYTKQAMENMGIWDKLSGKIIPTKDVRQVLSYVETNNVDAGIVYKTDALVSKKVKMVTTIDTSLHNPIVYPVGVLSTSTQKDEAINFFNYLQTESAIEIFKKFGFELVR</sequence>
<dbReference type="STRING" id="930146.SAMN05192533_11584"/>
<dbReference type="Pfam" id="PF13531">
    <property type="entry name" value="SBP_bac_11"/>
    <property type="match status" value="1"/>
</dbReference>
<evidence type="ECO:0000256" key="1">
    <source>
        <dbReference type="ARBA" id="ARBA00009175"/>
    </source>
</evidence>
<feature type="binding site" evidence="5">
    <location>
        <position position="176"/>
    </location>
    <ligand>
        <name>molybdate</name>
        <dbReference type="ChEBI" id="CHEBI:36264"/>
    </ligand>
</feature>
<reference evidence="7" key="1">
    <citation type="submission" date="2016-10" db="EMBL/GenBank/DDBJ databases">
        <authorList>
            <person name="Varghese N."/>
            <person name="Submissions S."/>
        </authorList>
    </citation>
    <scope>NUCLEOTIDE SEQUENCE [LARGE SCALE GENOMIC DNA]</scope>
    <source>
        <strain evidence="7">B48,IBRC-M 10115,DSM 25386,CECT 8001</strain>
    </source>
</reference>
<protein>
    <submittedName>
        <fullName evidence="6">Molybdate transport system substrate-binding protein</fullName>
    </submittedName>
</protein>
<dbReference type="SUPFAM" id="SSF53850">
    <property type="entry name" value="Periplasmic binding protein-like II"/>
    <property type="match status" value="1"/>
</dbReference>
<dbReference type="GO" id="GO:1901359">
    <property type="term" value="F:tungstate binding"/>
    <property type="evidence" value="ECO:0007669"/>
    <property type="project" value="UniProtKB-ARBA"/>
</dbReference>
<dbReference type="InterPro" id="IPR050682">
    <property type="entry name" value="ModA/WtpA"/>
</dbReference>
<dbReference type="PANTHER" id="PTHR30632">
    <property type="entry name" value="MOLYBDATE-BINDING PERIPLASMIC PROTEIN"/>
    <property type="match status" value="1"/>
</dbReference>
<name>A0A1H8HP35_9BACI</name>
<dbReference type="NCBIfam" id="TIGR01256">
    <property type="entry name" value="modA"/>
    <property type="match status" value="1"/>
</dbReference>
<proteinExistence type="inferred from homology"/>
<evidence type="ECO:0000256" key="3">
    <source>
        <dbReference type="ARBA" id="ARBA00022723"/>
    </source>
</evidence>
<keyword evidence="7" id="KW-1185">Reference proteome</keyword>
<dbReference type="PIRSF" id="PIRSF004846">
    <property type="entry name" value="ModA"/>
    <property type="match status" value="1"/>
</dbReference>
<gene>
    <name evidence="6" type="ORF">SAMN05192533_11584</name>
</gene>
<dbReference type="OrthoDB" id="9785015at2"/>
<dbReference type="Proteomes" id="UP000198553">
    <property type="component" value="Unassembled WGS sequence"/>
</dbReference>
<dbReference type="GO" id="GO:0015689">
    <property type="term" value="P:molybdate ion transport"/>
    <property type="evidence" value="ECO:0007669"/>
    <property type="project" value="InterPro"/>
</dbReference>
<evidence type="ECO:0000256" key="4">
    <source>
        <dbReference type="ARBA" id="ARBA00022729"/>
    </source>
</evidence>
<keyword evidence="2 5" id="KW-0500">Molybdenum</keyword>
<dbReference type="CDD" id="cd13537">
    <property type="entry name" value="PBP2_YvgL_like"/>
    <property type="match status" value="1"/>
</dbReference>
<feature type="binding site" evidence="5">
    <location>
        <position position="38"/>
    </location>
    <ligand>
        <name>molybdate</name>
        <dbReference type="ChEBI" id="CHEBI:36264"/>
    </ligand>
</feature>
<feature type="binding site" evidence="5">
    <location>
        <position position="149"/>
    </location>
    <ligand>
        <name>molybdate</name>
        <dbReference type="ChEBI" id="CHEBI:36264"/>
    </ligand>
</feature>